<dbReference type="SMART" id="SM00855">
    <property type="entry name" value="PGAM"/>
    <property type="match status" value="1"/>
</dbReference>
<dbReference type="SUPFAM" id="SSF53254">
    <property type="entry name" value="Phosphoglycerate mutase-like"/>
    <property type="match status" value="1"/>
</dbReference>
<reference evidence="2 3" key="1">
    <citation type="submission" date="2015-03" db="EMBL/GenBank/DDBJ databases">
        <authorList>
            <person name="Morales-Cruz A."/>
            <person name="Amrine K.C."/>
            <person name="Cantu D."/>
        </authorList>
    </citation>
    <scope>NUCLEOTIDE SEQUENCE [LARGE SCALE GENOMIC DNA]</scope>
    <source>
        <strain evidence="2">DS831</strain>
    </source>
</reference>
<dbReference type="PANTHER" id="PTHR48100:SF24">
    <property type="entry name" value="PHOSPHOGLYCERATE MUTASE"/>
    <property type="match status" value="1"/>
</dbReference>
<dbReference type="EMBL" id="LAQI01000061">
    <property type="protein sequence ID" value="KKY24282.1"/>
    <property type="molecule type" value="Genomic_DNA"/>
</dbReference>
<dbReference type="Gene3D" id="3.40.50.1240">
    <property type="entry name" value="Phosphoglycerate mutase-like"/>
    <property type="match status" value="1"/>
</dbReference>
<dbReference type="GO" id="GO:0016791">
    <property type="term" value="F:phosphatase activity"/>
    <property type="evidence" value="ECO:0007669"/>
    <property type="project" value="TreeGrafter"/>
</dbReference>
<dbReference type="AlphaFoldDB" id="A0A0G2END6"/>
<feature type="compositionally biased region" description="Basic and acidic residues" evidence="1">
    <location>
        <begin position="220"/>
        <end position="238"/>
    </location>
</feature>
<name>A0A0G2END6_9PEZI</name>
<dbReference type="GO" id="GO:0005737">
    <property type="term" value="C:cytoplasm"/>
    <property type="evidence" value="ECO:0007669"/>
    <property type="project" value="TreeGrafter"/>
</dbReference>
<dbReference type="Proteomes" id="UP000034182">
    <property type="component" value="Unassembled WGS sequence"/>
</dbReference>
<comment type="caution">
    <text evidence="2">The sequence shown here is derived from an EMBL/GenBank/DDBJ whole genome shotgun (WGS) entry which is preliminary data.</text>
</comment>
<dbReference type="PANTHER" id="PTHR48100">
    <property type="entry name" value="BROAD-SPECIFICITY PHOSPHATASE YOR283W-RELATED"/>
    <property type="match status" value="1"/>
</dbReference>
<evidence type="ECO:0000313" key="2">
    <source>
        <dbReference type="EMBL" id="KKY24282.1"/>
    </source>
</evidence>
<gene>
    <name evidence="2" type="ORF">UCDDS831_g02615</name>
</gene>
<proteinExistence type="predicted"/>
<dbReference type="CDD" id="cd07067">
    <property type="entry name" value="HP_PGM_like"/>
    <property type="match status" value="1"/>
</dbReference>
<accession>A0A0G2END6</accession>
<reference evidence="2 3" key="2">
    <citation type="submission" date="2015-05" db="EMBL/GenBank/DDBJ databases">
        <title>Distinctive expansion of gene families associated with plant cell wall degradation and secondary metabolism in the genomes of grapevine trunk pathogens.</title>
        <authorList>
            <person name="Lawrence D.P."/>
            <person name="Travadon R."/>
            <person name="Rolshausen P.E."/>
            <person name="Baumgartner K."/>
        </authorList>
    </citation>
    <scope>NUCLEOTIDE SEQUENCE [LARGE SCALE GENOMIC DNA]</scope>
    <source>
        <strain evidence="2">DS831</strain>
    </source>
</reference>
<protein>
    <submittedName>
        <fullName evidence="2">Putative phosphoglycerate mutase</fullName>
    </submittedName>
</protein>
<organism evidence="2 3">
    <name type="scientific">Diplodia seriata</name>
    <dbReference type="NCBI Taxonomy" id="420778"/>
    <lineage>
        <taxon>Eukaryota</taxon>
        <taxon>Fungi</taxon>
        <taxon>Dikarya</taxon>
        <taxon>Ascomycota</taxon>
        <taxon>Pezizomycotina</taxon>
        <taxon>Dothideomycetes</taxon>
        <taxon>Dothideomycetes incertae sedis</taxon>
        <taxon>Botryosphaeriales</taxon>
        <taxon>Botryosphaeriaceae</taxon>
        <taxon>Diplodia</taxon>
    </lineage>
</organism>
<dbReference type="Pfam" id="PF00300">
    <property type="entry name" value="His_Phos_1"/>
    <property type="match status" value="1"/>
</dbReference>
<dbReference type="InterPro" id="IPR029033">
    <property type="entry name" value="His_PPase_superfam"/>
</dbReference>
<feature type="region of interest" description="Disordered" evidence="1">
    <location>
        <begin position="208"/>
        <end position="246"/>
    </location>
</feature>
<sequence>MPPTLILIRHAEALHNVDKDYSIPDPVLSQLGLQQCTELRNHLRQGKQRPQVSELAERAELIVVSPMRRTLQTALLGLDWLVNEKGVPLRPDAGWQENSDKPCDTGSPVSVLEKEFPSVDFNGVDPTYPEKVEPVGTNPYAFSRRAVVARGQSCLAWLYGRPEKVIIVVTHSGFLRCAISQRRYANADYRVFDFEEGPGNGEYRLKEWESTESAGGGMGKSERGIAEIAERDFPKAEGEATVEVPT</sequence>
<evidence type="ECO:0000256" key="1">
    <source>
        <dbReference type="SAM" id="MobiDB-lite"/>
    </source>
</evidence>
<dbReference type="InterPro" id="IPR050275">
    <property type="entry name" value="PGM_Phosphatase"/>
</dbReference>
<dbReference type="InterPro" id="IPR013078">
    <property type="entry name" value="His_Pase_superF_clade-1"/>
</dbReference>
<evidence type="ECO:0000313" key="3">
    <source>
        <dbReference type="Proteomes" id="UP000034182"/>
    </source>
</evidence>